<evidence type="ECO:0000256" key="1">
    <source>
        <dbReference type="SAM" id="MobiDB-lite"/>
    </source>
</evidence>
<protein>
    <submittedName>
        <fullName evidence="3">MerR family transcriptional regulator</fullName>
    </submittedName>
</protein>
<feature type="compositionally biased region" description="Basic and acidic residues" evidence="1">
    <location>
        <begin position="156"/>
        <end position="173"/>
    </location>
</feature>
<sequence>MNDRLGVSIGRAAALFDLAPSTLRWWEAQRVLPEPPRVNGRRVYTETELRRIGLAYLCCVTGAMSLEQTAVVTSDSSSNERWRSTVKRHTELIEERIEKLRTTREYLLVLLECPDDDIVAECPHLDGELTRHTPRGSVPAQDLVAAARSTPRRRPAREGRDEKESTRDEKPEPQSRCAVCAEPLTQPSRGRRRRFCSRACRQRHYRARSTSGHRGDGEAPFVSRGGP</sequence>
<dbReference type="OrthoDB" id="9802039at2"/>
<comment type="caution">
    <text evidence="3">The sequence shown here is derived from an EMBL/GenBank/DDBJ whole genome shotgun (WGS) entry which is preliminary data.</text>
</comment>
<reference evidence="3 4" key="1">
    <citation type="submission" date="2018-08" db="EMBL/GenBank/DDBJ databases">
        <title>Actinomadura spongicola sp. nov., isolated from marine sponge Leucetta chagosensis.</title>
        <authorList>
            <person name="Li L."/>
            <person name="Lin H.W."/>
        </authorList>
    </citation>
    <scope>NUCLEOTIDE SEQUENCE [LARGE SCALE GENOMIC DNA]</scope>
    <source>
        <strain evidence="3 4">LHW52907</strain>
    </source>
</reference>
<feature type="compositionally biased region" description="Basic residues" evidence="1">
    <location>
        <begin position="189"/>
        <end position="207"/>
    </location>
</feature>
<evidence type="ECO:0000313" key="4">
    <source>
        <dbReference type="Proteomes" id="UP000262882"/>
    </source>
</evidence>
<evidence type="ECO:0000259" key="2">
    <source>
        <dbReference type="PROSITE" id="PS50937"/>
    </source>
</evidence>
<evidence type="ECO:0000313" key="3">
    <source>
        <dbReference type="EMBL" id="RFS87282.1"/>
    </source>
</evidence>
<dbReference type="PROSITE" id="PS50937">
    <property type="entry name" value="HTH_MERR_2"/>
    <property type="match status" value="1"/>
</dbReference>
<dbReference type="GO" id="GO:0003677">
    <property type="term" value="F:DNA binding"/>
    <property type="evidence" value="ECO:0007669"/>
    <property type="project" value="InterPro"/>
</dbReference>
<dbReference type="Proteomes" id="UP000262882">
    <property type="component" value="Unassembled WGS sequence"/>
</dbReference>
<keyword evidence="4" id="KW-1185">Reference proteome</keyword>
<proteinExistence type="predicted"/>
<dbReference type="SUPFAM" id="SSF46955">
    <property type="entry name" value="Putative DNA-binding domain"/>
    <property type="match status" value="1"/>
</dbReference>
<accession>A0A372GQ52</accession>
<dbReference type="Gene3D" id="1.10.1660.10">
    <property type="match status" value="1"/>
</dbReference>
<dbReference type="Pfam" id="PF13411">
    <property type="entry name" value="MerR_1"/>
    <property type="match status" value="1"/>
</dbReference>
<dbReference type="InterPro" id="IPR009061">
    <property type="entry name" value="DNA-bd_dom_put_sf"/>
</dbReference>
<gene>
    <name evidence="3" type="ORF">D0T12_03325</name>
</gene>
<dbReference type="InterPro" id="IPR000551">
    <property type="entry name" value="MerR-type_HTH_dom"/>
</dbReference>
<organism evidence="3 4">
    <name type="scientific">Actinomadura spongiicola</name>
    <dbReference type="NCBI Taxonomy" id="2303421"/>
    <lineage>
        <taxon>Bacteria</taxon>
        <taxon>Bacillati</taxon>
        <taxon>Actinomycetota</taxon>
        <taxon>Actinomycetes</taxon>
        <taxon>Streptosporangiales</taxon>
        <taxon>Thermomonosporaceae</taxon>
        <taxon>Actinomadura</taxon>
    </lineage>
</organism>
<feature type="domain" description="HTH merR-type" evidence="2">
    <location>
        <begin position="8"/>
        <end position="52"/>
    </location>
</feature>
<dbReference type="GO" id="GO:0006355">
    <property type="term" value="P:regulation of DNA-templated transcription"/>
    <property type="evidence" value="ECO:0007669"/>
    <property type="project" value="InterPro"/>
</dbReference>
<feature type="region of interest" description="Disordered" evidence="1">
    <location>
        <begin position="128"/>
        <end position="227"/>
    </location>
</feature>
<dbReference type="EMBL" id="QVNQ01000001">
    <property type="protein sequence ID" value="RFS87282.1"/>
    <property type="molecule type" value="Genomic_DNA"/>
</dbReference>
<dbReference type="AlphaFoldDB" id="A0A372GQ52"/>
<dbReference type="RefSeq" id="WP_117397730.1">
    <property type="nucleotide sequence ID" value="NZ_QVNQ01000001.1"/>
</dbReference>
<name>A0A372GQ52_9ACTN</name>